<feature type="domain" description="DUF6533" evidence="2">
    <location>
        <begin position="23"/>
        <end position="68"/>
    </location>
</feature>
<keyword evidence="4" id="KW-1185">Reference proteome</keyword>
<name>A0A9P5U928_9AGAR</name>
<keyword evidence="1" id="KW-1133">Transmembrane helix</keyword>
<sequence>MSVSPITPEELLQFADGGNTVLYVLVSSAALFLYDWILMLPLELDVIWSEKLRPLSVLYVIQRYMPFVDTIALSFAGRVIAPYETYRTEYVSYPVQHHCMDVYYRDRPNRSHINDAHLGTLGKRSQINLWPHNILRGMQDTHLLPRTILPQYIPSPIPQIGCAILAGKSMFFLVFVIFMVYEAVILTLILIPALAYFRSGNWSALTTVVYRDGIIYYLFLFVFSVVNVVAILVLPNDLQVFFSPQRVMHTLLTSRVILHIRSQLRKPQTVLLREEAASFSLGDGPDRQRDPSIC</sequence>
<dbReference type="Pfam" id="PF20151">
    <property type="entry name" value="DUF6533"/>
    <property type="match status" value="1"/>
</dbReference>
<dbReference type="AlphaFoldDB" id="A0A9P5U928"/>
<gene>
    <name evidence="3" type="ORF">BDP27DRAFT_1446983</name>
</gene>
<keyword evidence="1" id="KW-0812">Transmembrane</keyword>
<feature type="transmembrane region" description="Helical" evidence="1">
    <location>
        <begin position="214"/>
        <end position="234"/>
    </location>
</feature>
<organism evidence="3 4">
    <name type="scientific">Rhodocollybia butyracea</name>
    <dbReference type="NCBI Taxonomy" id="206335"/>
    <lineage>
        <taxon>Eukaryota</taxon>
        <taxon>Fungi</taxon>
        <taxon>Dikarya</taxon>
        <taxon>Basidiomycota</taxon>
        <taxon>Agaricomycotina</taxon>
        <taxon>Agaricomycetes</taxon>
        <taxon>Agaricomycetidae</taxon>
        <taxon>Agaricales</taxon>
        <taxon>Marasmiineae</taxon>
        <taxon>Omphalotaceae</taxon>
        <taxon>Rhodocollybia</taxon>
    </lineage>
</organism>
<evidence type="ECO:0000313" key="3">
    <source>
        <dbReference type="EMBL" id="KAF9070504.1"/>
    </source>
</evidence>
<proteinExistence type="predicted"/>
<evidence type="ECO:0000256" key="1">
    <source>
        <dbReference type="SAM" id="Phobius"/>
    </source>
</evidence>
<evidence type="ECO:0000313" key="4">
    <source>
        <dbReference type="Proteomes" id="UP000772434"/>
    </source>
</evidence>
<evidence type="ECO:0000259" key="2">
    <source>
        <dbReference type="Pfam" id="PF20151"/>
    </source>
</evidence>
<feature type="transmembrane region" description="Helical" evidence="1">
    <location>
        <begin position="20"/>
        <end position="42"/>
    </location>
</feature>
<dbReference type="EMBL" id="JADNRY010000040">
    <property type="protein sequence ID" value="KAF9070504.1"/>
    <property type="molecule type" value="Genomic_DNA"/>
</dbReference>
<protein>
    <recommendedName>
        <fullName evidence="2">DUF6533 domain-containing protein</fullName>
    </recommendedName>
</protein>
<accession>A0A9P5U928</accession>
<reference evidence="3" key="1">
    <citation type="submission" date="2020-11" db="EMBL/GenBank/DDBJ databases">
        <authorList>
            <consortium name="DOE Joint Genome Institute"/>
            <person name="Ahrendt S."/>
            <person name="Riley R."/>
            <person name="Andreopoulos W."/>
            <person name="Labutti K."/>
            <person name="Pangilinan J."/>
            <person name="Ruiz-Duenas F.J."/>
            <person name="Barrasa J.M."/>
            <person name="Sanchez-Garcia M."/>
            <person name="Camarero S."/>
            <person name="Miyauchi S."/>
            <person name="Serrano A."/>
            <person name="Linde D."/>
            <person name="Babiker R."/>
            <person name="Drula E."/>
            <person name="Ayuso-Fernandez I."/>
            <person name="Pacheco R."/>
            <person name="Padilla G."/>
            <person name="Ferreira P."/>
            <person name="Barriuso J."/>
            <person name="Kellner H."/>
            <person name="Castanera R."/>
            <person name="Alfaro M."/>
            <person name="Ramirez L."/>
            <person name="Pisabarro A.G."/>
            <person name="Kuo A."/>
            <person name="Tritt A."/>
            <person name="Lipzen A."/>
            <person name="He G."/>
            <person name="Yan M."/>
            <person name="Ng V."/>
            <person name="Cullen D."/>
            <person name="Martin F."/>
            <person name="Rosso M.-N."/>
            <person name="Henrissat B."/>
            <person name="Hibbett D."/>
            <person name="Martinez A.T."/>
            <person name="Grigoriev I.V."/>
        </authorList>
    </citation>
    <scope>NUCLEOTIDE SEQUENCE</scope>
    <source>
        <strain evidence="3">AH 40177</strain>
    </source>
</reference>
<dbReference type="InterPro" id="IPR045340">
    <property type="entry name" value="DUF6533"/>
</dbReference>
<dbReference type="Proteomes" id="UP000772434">
    <property type="component" value="Unassembled WGS sequence"/>
</dbReference>
<comment type="caution">
    <text evidence="3">The sequence shown here is derived from an EMBL/GenBank/DDBJ whole genome shotgun (WGS) entry which is preliminary data.</text>
</comment>
<keyword evidence="1" id="KW-0472">Membrane</keyword>
<feature type="transmembrane region" description="Helical" evidence="1">
    <location>
        <begin position="170"/>
        <end position="194"/>
    </location>
</feature>